<evidence type="ECO:0000313" key="2">
    <source>
        <dbReference type="Proteomes" id="UP000673375"/>
    </source>
</evidence>
<accession>A0ABS4CGT1</accession>
<dbReference type="InterPro" id="IPR014710">
    <property type="entry name" value="RmlC-like_jellyroll"/>
</dbReference>
<evidence type="ECO:0000313" key="1">
    <source>
        <dbReference type="EMBL" id="MBP1045825.1"/>
    </source>
</evidence>
<reference evidence="1 2" key="1">
    <citation type="submission" date="2020-12" db="EMBL/GenBank/DDBJ databases">
        <title>Vagococcus allomyrinae sp. nov. and Enterococcus lavae sp. nov., isolated from the larvae of Allomyrina dichotoma.</title>
        <authorList>
            <person name="Lee S.D."/>
        </authorList>
    </citation>
    <scope>NUCLEOTIDE SEQUENCE [LARGE SCALE GENOMIC DNA]</scope>
    <source>
        <strain evidence="1 2">BWM-S5</strain>
    </source>
</reference>
<dbReference type="InterPro" id="IPR011051">
    <property type="entry name" value="RmlC_Cupin_sf"/>
</dbReference>
<dbReference type="PANTHER" id="PTHR36169:SF1">
    <property type="entry name" value="ACETATE KINASE EUTQ"/>
    <property type="match status" value="1"/>
</dbReference>
<dbReference type="PANTHER" id="PTHR36169">
    <property type="entry name" value="ETHANOLAMINE UTILIZATION PROTEIN EUTQ"/>
    <property type="match status" value="1"/>
</dbReference>
<evidence type="ECO:0008006" key="3">
    <source>
        <dbReference type="Google" id="ProtNLM"/>
    </source>
</evidence>
<name>A0ABS4CGT1_9ENTE</name>
<dbReference type="Proteomes" id="UP000673375">
    <property type="component" value="Unassembled WGS sequence"/>
</dbReference>
<dbReference type="InterPro" id="IPR010424">
    <property type="entry name" value="EutQ"/>
</dbReference>
<organism evidence="1 2">
    <name type="scientific">Enterococcus larvae</name>
    <dbReference type="NCBI Taxonomy" id="2794352"/>
    <lineage>
        <taxon>Bacteria</taxon>
        <taxon>Bacillati</taxon>
        <taxon>Bacillota</taxon>
        <taxon>Bacilli</taxon>
        <taxon>Lactobacillales</taxon>
        <taxon>Enterococcaceae</taxon>
        <taxon>Enterococcus</taxon>
    </lineage>
</organism>
<dbReference type="EMBL" id="JAEDXU010000002">
    <property type="protein sequence ID" value="MBP1045825.1"/>
    <property type="molecule type" value="Genomic_DNA"/>
</dbReference>
<dbReference type="Pfam" id="PF06249">
    <property type="entry name" value="EutQ"/>
    <property type="match status" value="1"/>
</dbReference>
<dbReference type="RefSeq" id="WP_209556605.1">
    <property type="nucleotide sequence ID" value="NZ_JAEDXU010000002.1"/>
</dbReference>
<proteinExistence type="predicted"/>
<protein>
    <recommendedName>
        <fullName evidence="3">Ethanolamine utilization protein EutQ</fullName>
    </recommendedName>
</protein>
<dbReference type="Gene3D" id="2.60.120.10">
    <property type="entry name" value="Jelly Rolls"/>
    <property type="match status" value="1"/>
</dbReference>
<comment type="caution">
    <text evidence="1">The sequence shown here is derived from an EMBL/GenBank/DDBJ whole genome shotgun (WGS) entry which is preliminary data.</text>
</comment>
<keyword evidence="2" id="KW-1185">Reference proteome</keyword>
<gene>
    <name evidence="1" type="ORF">I6N96_05995</name>
</gene>
<sequence length="202" mass="22432">MTIKKLISIADIEKLSAEKKNECLVTPDTIITPAAVDLAEERGIQFVKHDFSANESNAHTASDKIVSDIFQLLKNKDVLQALITSLKDEPYTSERDESGVEIILGKSVRMDSFVEGNKRICGQILFKNETKNTEAGLLMLEETDFSIRTKSQELNLILEGELSVKINGKSYKAQAGDLVSIPAGIQLERSTPRKAKIFYVRS</sequence>
<dbReference type="SUPFAM" id="SSF51182">
    <property type="entry name" value="RmlC-like cupins"/>
    <property type="match status" value="1"/>
</dbReference>